<dbReference type="SMART" id="SM00065">
    <property type="entry name" value="GAF"/>
    <property type="match status" value="1"/>
</dbReference>
<dbReference type="SUPFAM" id="SSF55073">
    <property type="entry name" value="Nucleotide cyclase"/>
    <property type="match status" value="1"/>
</dbReference>
<evidence type="ECO:0000256" key="1">
    <source>
        <dbReference type="ARBA" id="ARBA00001946"/>
    </source>
</evidence>
<dbReference type="NCBIfam" id="TIGR00254">
    <property type="entry name" value="GGDEF"/>
    <property type="match status" value="1"/>
</dbReference>
<dbReference type="Pfam" id="PF13185">
    <property type="entry name" value="GAF_2"/>
    <property type="match status" value="1"/>
</dbReference>
<dbReference type="InterPro" id="IPR029787">
    <property type="entry name" value="Nucleotide_cyclase"/>
</dbReference>
<reference evidence="5" key="1">
    <citation type="submission" date="2023-07" db="EMBL/GenBank/DDBJ databases">
        <title>Functional and genomic diversity of the sorghum phyllosphere microbiome.</title>
        <authorList>
            <person name="Shade A."/>
        </authorList>
    </citation>
    <scope>NUCLEOTIDE SEQUENCE</scope>
    <source>
        <strain evidence="5">SORGH_AS_0457</strain>
    </source>
</reference>
<name>A0AAP5AJH4_9GAMM</name>
<dbReference type="Gene3D" id="3.30.70.270">
    <property type="match status" value="1"/>
</dbReference>
<dbReference type="EMBL" id="JAUTAS010000001">
    <property type="protein sequence ID" value="MDQ1109251.1"/>
    <property type="molecule type" value="Genomic_DNA"/>
</dbReference>
<dbReference type="FunFam" id="3.30.70.270:FF:000001">
    <property type="entry name" value="Diguanylate cyclase domain protein"/>
    <property type="match status" value="1"/>
</dbReference>
<sequence length="374" mass="41253">MLRVIGLDCGQLPDSTRCMIKPEKPVNEAVRLAALYRYRILDSEKEKSFEDLVTIAKAVCGASMAAVTLIDAERQWFKSIQGTEAQELPRSESMCGHAILQPERVMVVEDAQRDVRFHDNPIVTGDPKVRFYAGAPLVSTEGLPLGTLCVFDPQPQRLDAQQTEALAALSRQVMLVMELRRFALDIQTHMVERDDYERLLGEYHDVLLAQNADLAEQSRTDVLTGLPNRRAMAVALDASVLDADGQPRQTAVALVDIDHFKQINDFNGHATGDRVLAELGVLLRAQFSGRGLAARYGGEEFVVLMPDTDLRTAELQCDFLRMAVSDLPLGFPVTVSIGVAAHRSGDTVEQTLERADAALYRAKGNGRNRVELAP</sequence>
<dbReference type="InterPro" id="IPR003018">
    <property type="entry name" value="GAF"/>
</dbReference>
<dbReference type="GO" id="GO:1902201">
    <property type="term" value="P:negative regulation of bacterial-type flagellum-dependent cell motility"/>
    <property type="evidence" value="ECO:0007669"/>
    <property type="project" value="TreeGrafter"/>
</dbReference>
<dbReference type="AlphaFoldDB" id="A0AAP5AJH4"/>
<comment type="caution">
    <text evidence="5">The sequence shown here is derived from an EMBL/GenBank/DDBJ whole genome shotgun (WGS) entry which is preliminary data.</text>
</comment>
<accession>A0AAP5AJH4</accession>
<dbReference type="GO" id="GO:0005886">
    <property type="term" value="C:plasma membrane"/>
    <property type="evidence" value="ECO:0007669"/>
    <property type="project" value="TreeGrafter"/>
</dbReference>
<dbReference type="SUPFAM" id="SSF55781">
    <property type="entry name" value="GAF domain-like"/>
    <property type="match status" value="1"/>
</dbReference>
<dbReference type="PROSITE" id="PS50887">
    <property type="entry name" value="GGDEF"/>
    <property type="match status" value="1"/>
</dbReference>
<dbReference type="GO" id="GO:0043709">
    <property type="term" value="P:cell adhesion involved in single-species biofilm formation"/>
    <property type="evidence" value="ECO:0007669"/>
    <property type="project" value="TreeGrafter"/>
</dbReference>
<dbReference type="PANTHER" id="PTHR45138">
    <property type="entry name" value="REGULATORY COMPONENTS OF SENSORY TRANSDUCTION SYSTEM"/>
    <property type="match status" value="1"/>
</dbReference>
<evidence type="ECO:0000259" key="4">
    <source>
        <dbReference type="PROSITE" id="PS50887"/>
    </source>
</evidence>
<feature type="domain" description="GGDEF" evidence="4">
    <location>
        <begin position="248"/>
        <end position="374"/>
    </location>
</feature>
<dbReference type="EC" id="2.7.7.65" evidence="2"/>
<proteinExistence type="predicted"/>
<dbReference type="Pfam" id="PF00990">
    <property type="entry name" value="GGDEF"/>
    <property type="match status" value="1"/>
</dbReference>
<dbReference type="InterPro" id="IPR050469">
    <property type="entry name" value="Diguanylate_Cyclase"/>
</dbReference>
<dbReference type="InterPro" id="IPR000160">
    <property type="entry name" value="GGDEF_dom"/>
</dbReference>
<evidence type="ECO:0000313" key="5">
    <source>
        <dbReference type="EMBL" id="MDQ1109251.1"/>
    </source>
</evidence>
<dbReference type="InterPro" id="IPR029016">
    <property type="entry name" value="GAF-like_dom_sf"/>
</dbReference>
<dbReference type="CDD" id="cd01949">
    <property type="entry name" value="GGDEF"/>
    <property type="match status" value="1"/>
</dbReference>
<dbReference type="SMART" id="SM00267">
    <property type="entry name" value="GGDEF"/>
    <property type="match status" value="1"/>
</dbReference>
<dbReference type="GO" id="GO:0052621">
    <property type="term" value="F:diguanylate cyclase activity"/>
    <property type="evidence" value="ECO:0007669"/>
    <property type="project" value="UniProtKB-EC"/>
</dbReference>
<evidence type="ECO:0000256" key="2">
    <source>
        <dbReference type="ARBA" id="ARBA00012528"/>
    </source>
</evidence>
<comment type="cofactor">
    <cofactor evidence="1">
        <name>Mg(2+)</name>
        <dbReference type="ChEBI" id="CHEBI:18420"/>
    </cofactor>
</comment>
<protein>
    <recommendedName>
        <fullName evidence="2">diguanylate cyclase</fullName>
        <ecNumber evidence="2">2.7.7.65</ecNumber>
    </recommendedName>
</protein>
<comment type="catalytic activity">
    <reaction evidence="3">
        <text>2 GTP = 3',3'-c-di-GMP + 2 diphosphate</text>
        <dbReference type="Rhea" id="RHEA:24898"/>
        <dbReference type="ChEBI" id="CHEBI:33019"/>
        <dbReference type="ChEBI" id="CHEBI:37565"/>
        <dbReference type="ChEBI" id="CHEBI:58805"/>
        <dbReference type="EC" id="2.7.7.65"/>
    </reaction>
</comment>
<evidence type="ECO:0000256" key="3">
    <source>
        <dbReference type="ARBA" id="ARBA00034247"/>
    </source>
</evidence>
<evidence type="ECO:0000313" key="6">
    <source>
        <dbReference type="Proteomes" id="UP001226084"/>
    </source>
</evidence>
<gene>
    <name evidence="5" type="ORF">QE424_002410</name>
</gene>
<dbReference type="Gene3D" id="3.30.450.40">
    <property type="match status" value="1"/>
</dbReference>
<dbReference type="InterPro" id="IPR043128">
    <property type="entry name" value="Rev_trsase/Diguanyl_cyclase"/>
</dbReference>
<dbReference type="PANTHER" id="PTHR45138:SF9">
    <property type="entry name" value="DIGUANYLATE CYCLASE DGCM-RELATED"/>
    <property type="match status" value="1"/>
</dbReference>
<dbReference type="Proteomes" id="UP001226084">
    <property type="component" value="Unassembled WGS sequence"/>
</dbReference>
<organism evidence="5 6">
    <name type="scientific">Stenotrophomonas rhizophila</name>
    <dbReference type="NCBI Taxonomy" id="216778"/>
    <lineage>
        <taxon>Bacteria</taxon>
        <taxon>Pseudomonadati</taxon>
        <taxon>Pseudomonadota</taxon>
        <taxon>Gammaproteobacteria</taxon>
        <taxon>Lysobacterales</taxon>
        <taxon>Lysobacteraceae</taxon>
        <taxon>Stenotrophomonas</taxon>
    </lineage>
</organism>